<keyword evidence="7" id="KW-0833">Ubl conjugation pathway</keyword>
<evidence type="ECO:0000256" key="10">
    <source>
        <dbReference type="SAM" id="Phobius"/>
    </source>
</evidence>
<feature type="transmembrane region" description="Helical" evidence="10">
    <location>
        <begin position="817"/>
        <end position="843"/>
    </location>
</feature>
<comment type="catalytic activity">
    <reaction evidence="1">
        <text>S-ubiquitinyl-[E2 ubiquitin-conjugating enzyme]-L-cysteine + [acceptor protein]-L-lysine = [E2 ubiquitin-conjugating enzyme]-L-cysteine + N(6)-ubiquitinyl-[acceptor protein]-L-lysine.</text>
        <dbReference type="EC" id="2.3.2.27"/>
    </reaction>
</comment>
<dbReference type="InParanoid" id="A0A2K2A4F6"/>
<dbReference type="EMBL" id="CM009295">
    <property type="protein sequence ID" value="PNT32400.2"/>
    <property type="molecule type" value="Genomic_DNA"/>
</dbReference>
<dbReference type="Proteomes" id="UP000006729">
    <property type="component" value="Chromosome 6"/>
</dbReference>
<protein>
    <recommendedName>
        <fullName evidence="4">RING-type E3 ubiquitin transferase</fullName>
        <ecNumber evidence="4">2.3.2.27</ecNumber>
    </recommendedName>
</protein>
<comment type="pathway">
    <text evidence="3">Protein modification; protein ubiquitination.</text>
</comment>
<keyword evidence="9 10" id="KW-0472">Membrane</keyword>
<dbReference type="GO" id="GO:0061630">
    <property type="term" value="F:ubiquitin protein ligase activity"/>
    <property type="evidence" value="ECO:0007669"/>
    <property type="project" value="UniProtKB-EC"/>
</dbReference>
<evidence type="ECO:0000256" key="4">
    <source>
        <dbReference type="ARBA" id="ARBA00012483"/>
    </source>
</evidence>
<evidence type="ECO:0000259" key="12">
    <source>
        <dbReference type="Pfam" id="PF25333"/>
    </source>
</evidence>
<sequence length="1067" mass="120400">MLSLRLFFWKKIKIFASHFVKSTIATGYNRLLYLLTSSTISKFCSLRSSEAEMKIQNLLLFLLALLEFFMIASFALPDDDVYRILSDPAVTFTYSRLSEVEKQCRSLLSSASELKTDEDTKFRLMGGLAFSNGDWEQKTGGVPLMPFFDSGLPTSSTSLPTALNLVSFEVKDVSQVQHFQNTVSVGGYLVIGISRESSFVLGYNPAPNFIRPGTSALTFAFEGLYTENEQNGGERNLCLLGKSTVTSGIGINVPSDFANRFGLETDQISLVLRYPMTFSLRNREIHGEMHSLNEKASPKYFDTVYITSQLGHQSMYQFSSTVQASPTCEPYPYFHDEVMEDGVQKFTWSKFCTILGQVSWEALSVFPDYKLGGSYVEDRKLTSVLFGNDIGDMNLSYKHIKLILQHVQCSQATSNDSHGAEVSAVLRVIPAEMYPNLARTLTGLSGLVFNAEGRWNPSSGKLCMLGCRTGDDSELKRCTLRISLYFPRALSIKQRSLVFGSISNIRDGVSSNYHLLFDLVMQPSYLRNPVYSYLSYNYSKLSPASSFKKRAQRFTTLSHSLSRYPALKGAESRAQLDSLSDELLVDGCIAPDLPDGLGTRISIRMEVLSLGPLIGHFHEDGSKEVAVNTTANVTFTNRQLLNVSTHLVFRELKEETREFTMISYRNISQVFLEGIYDPVIGEMHLIGCRKVAIGGTGVERGLDCLIEVEIQYPSENMEHTKITITSQRGRDDPLCFGPVSLLTNKTPCQDHSLYRMGQDDPLYFGPVSLPRYQNHTLTVAYRRNFEGILRILLLSGVIAMTWIQLHYMKKQTNVIPYVSLVMLALQVLGYSLPLLSGAEILFISSSYDLDWYGLLPKVLDYAGRFLVLVSLLLTSRIFLMVYKYQNKPLCTSKMKHFWVPHNKLVLLSTSAVHTGVLIWLSVYGHRDMLFHPENGSYKTGAIHVQQIWMRILKDFAGVVQDFFLLPQIISNFLLQTNVKSLHKAHYIGLTLIRLVLHLYDYISNPFLDSEFQDSEFASPESTSEFRKSAVVIIMVVLAVIVHIQQNWKKLSQWLELRKLSDKLDEEV</sequence>
<evidence type="ECO:0000256" key="8">
    <source>
        <dbReference type="ARBA" id="ARBA00022989"/>
    </source>
</evidence>
<keyword evidence="8 10" id="KW-1133">Transmembrane helix</keyword>
<dbReference type="PANTHER" id="PTHR33389">
    <property type="entry name" value="FAMILY PROTEIN, PUTATIVE (DUF2921)-RELATED"/>
    <property type="match status" value="1"/>
</dbReference>
<feature type="domain" description="SWEET-like" evidence="11">
    <location>
        <begin position="780"/>
        <end position="1047"/>
    </location>
</feature>
<feature type="domain" description="DUF2921" evidence="12">
    <location>
        <begin position="595"/>
        <end position="740"/>
    </location>
</feature>
<evidence type="ECO:0000256" key="1">
    <source>
        <dbReference type="ARBA" id="ARBA00000900"/>
    </source>
</evidence>
<accession>A0A2K2A4F6</accession>
<dbReference type="EC" id="2.3.2.27" evidence="4"/>
<evidence type="ECO:0000313" key="13">
    <source>
        <dbReference type="EMBL" id="PNT32400.2"/>
    </source>
</evidence>
<evidence type="ECO:0000256" key="3">
    <source>
        <dbReference type="ARBA" id="ARBA00004906"/>
    </source>
</evidence>
<proteinExistence type="predicted"/>
<evidence type="ECO:0000256" key="2">
    <source>
        <dbReference type="ARBA" id="ARBA00004127"/>
    </source>
</evidence>
<comment type="subcellular location">
    <subcellularLocation>
        <location evidence="2">Endomembrane system</location>
        <topology evidence="2">Multi-pass membrane protein</topology>
    </subcellularLocation>
</comment>
<evidence type="ECO:0000256" key="6">
    <source>
        <dbReference type="ARBA" id="ARBA00022692"/>
    </source>
</evidence>
<feature type="transmembrane region" description="Helical" evidence="10">
    <location>
        <begin position="787"/>
        <end position="805"/>
    </location>
</feature>
<dbReference type="Pfam" id="PF25333">
    <property type="entry name" value="DUF2921_N"/>
    <property type="match status" value="3"/>
</dbReference>
<feature type="domain" description="DUF2921" evidence="12">
    <location>
        <begin position="367"/>
        <end position="514"/>
    </location>
</feature>
<organism evidence="13 14">
    <name type="scientific">Populus trichocarpa</name>
    <name type="common">Western balsam poplar</name>
    <name type="synonym">Populus balsamifera subsp. trichocarpa</name>
    <dbReference type="NCBI Taxonomy" id="3694"/>
    <lineage>
        <taxon>Eukaryota</taxon>
        <taxon>Viridiplantae</taxon>
        <taxon>Streptophyta</taxon>
        <taxon>Embryophyta</taxon>
        <taxon>Tracheophyta</taxon>
        <taxon>Spermatophyta</taxon>
        <taxon>Magnoliopsida</taxon>
        <taxon>eudicotyledons</taxon>
        <taxon>Gunneridae</taxon>
        <taxon>Pentapetalae</taxon>
        <taxon>rosids</taxon>
        <taxon>fabids</taxon>
        <taxon>Malpighiales</taxon>
        <taxon>Salicaceae</taxon>
        <taxon>Saliceae</taxon>
        <taxon>Populus</taxon>
    </lineage>
</organism>
<evidence type="ECO:0000313" key="14">
    <source>
        <dbReference type="Proteomes" id="UP000006729"/>
    </source>
</evidence>
<evidence type="ECO:0000256" key="7">
    <source>
        <dbReference type="ARBA" id="ARBA00022786"/>
    </source>
</evidence>
<name>A0A2K2A4F6_POPTR</name>
<feature type="transmembrane region" description="Helical" evidence="10">
    <location>
        <begin position="904"/>
        <end position="922"/>
    </location>
</feature>
<dbReference type="InterPro" id="IPR021319">
    <property type="entry name" value="DUF2921"/>
</dbReference>
<dbReference type="PANTHER" id="PTHR33389:SF20">
    <property type="match status" value="1"/>
</dbReference>
<keyword evidence="14" id="KW-1185">Reference proteome</keyword>
<evidence type="ECO:0000259" key="11">
    <source>
        <dbReference type="Pfam" id="PF11145"/>
    </source>
</evidence>
<dbReference type="Pfam" id="PF11145">
    <property type="entry name" value="DUF2921"/>
    <property type="match status" value="1"/>
</dbReference>
<feature type="domain" description="DUF2921" evidence="12">
    <location>
        <begin position="100"/>
        <end position="304"/>
    </location>
</feature>
<dbReference type="AlphaFoldDB" id="A0A2K2A4F6"/>
<dbReference type="STRING" id="3694.A0A2K2A4F6"/>
<evidence type="ECO:0000256" key="5">
    <source>
        <dbReference type="ARBA" id="ARBA00022679"/>
    </source>
</evidence>
<gene>
    <name evidence="13" type="ORF">POPTR_006G187000</name>
</gene>
<keyword evidence="5" id="KW-0808">Transferase</keyword>
<feature type="transmembrane region" description="Helical" evidence="10">
    <location>
        <begin position="863"/>
        <end position="884"/>
    </location>
</feature>
<evidence type="ECO:0000256" key="9">
    <source>
        <dbReference type="ARBA" id="ARBA00023136"/>
    </source>
</evidence>
<dbReference type="InterPro" id="IPR057425">
    <property type="entry name" value="DUF2921_N"/>
</dbReference>
<reference evidence="13 14" key="1">
    <citation type="journal article" date="2006" name="Science">
        <title>The genome of black cottonwood, Populus trichocarpa (Torr. &amp; Gray).</title>
        <authorList>
            <person name="Tuskan G.A."/>
            <person name="Difazio S."/>
            <person name="Jansson S."/>
            <person name="Bohlmann J."/>
            <person name="Grigoriev I."/>
            <person name="Hellsten U."/>
            <person name="Putnam N."/>
            <person name="Ralph S."/>
            <person name="Rombauts S."/>
            <person name="Salamov A."/>
            <person name="Schein J."/>
            <person name="Sterck L."/>
            <person name="Aerts A."/>
            <person name="Bhalerao R.R."/>
            <person name="Bhalerao R.P."/>
            <person name="Blaudez D."/>
            <person name="Boerjan W."/>
            <person name="Brun A."/>
            <person name="Brunner A."/>
            <person name="Busov V."/>
            <person name="Campbell M."/>
            <person name="Carlson J."/>
            <person name="Chalot M."/>
            <person name="Chapman J."/>
            <person name="Chen G.L."/>
            <person name="Cooper D."/>
            <person name="Coutinho P.M."/>
            <person name="Couturier J."/>
            <person name="Covert S."/>
            <person name="Cronk Q."/>
            <person name="Cunningham R."/>
            <person name="Davis J."/>
            <person name="Degroeve S."/>
            <person name="Dejardin A."/>
            <person name="Depamphilis C."/>
            <person name="Detter J."/>
            <person name="Dirks B."/>
            <person name="Dubchak I."/>
            <person name="Duplessis S."/>
            <person name="Ehlting J."/>
            <person name="Ellis B."/>
            <person name="Gendler K."/>
            <person name="Goodstein D."/>
            <person name="Gribskov M."/>
            <person name="Grimwood J."/>
            <person name="Groover A."/>
            <person name="Gunter L."/>
            <person name="Hamberger B."/>
            <person name="Heinze B."/>
            <person name="Helariutta Y."/>
            <person name="Henrissat B."/>
            <person name="Holligan D."/>
            <person name="Holt R."/>
            <person name="Huang W."/>
            <person name="Islam-Faridi N."/>
            <person name="Jones S."/>
            <person name="Jones-Rhoades M."/>
            <person name="Jorgensen R."/>
            <person name="Joshi C."/>
            <person name="Kangasjarvi J."/>
            <person name="Karlsson J."/>
            <person name="Kelleher C."/>
            <person name="Kirkpatrick R."/>
            <person name="Kirst M."/>
            <person name="Kohler A."/>
            <person name="Kalluri U."/>
            <person name="Larimer F."/>
            <person name="Leebens-Mack J."/>
            <person name="Leple J.C."/>
            <person name="Locascio P."/>
            <person name="Lou Y."/>
            <person name="Lucas S."/>
            <person name="Martin F."/>
            <person name="Montanini B."/>
            <person name="Napoli C."/>
            <person name="Nelson D.R."/>
            <person name="Nelson C."/>
            <person name="Nieminen K."/>
            <person name="Nilsson O."/>
            <person name="Pereda V."/>
            <person name="Peter G."/>
            <person name="Philippe R."/>
            <person name="Pilate G."/>
            <person name="Poliakov A."/>
            <person name="Razumovskaya J."/>
            <person name="Richardson P."/>
            <person name="Rinaldi C."/>
            <person name="Ritland K."/>
            <person name="Rouze P."/>
            <person name="Ryaboy D."/>
            <person name="Schmutz J."/>
            <person name="Schrader J."/>
            <person name="Segerman B."/>
            <person name="Shin H."/>
            <person name="Siddiqui A."/>
            <person name="Sterky F."/>
            <person name="Terry A."/>
            <person name="Tsai C.J."/>
            <person name="Uberbacher E."/>
            <person name="Unneberg P."/>
            <person name="Vahala J."/>
            <person name="Wall K."/>
            <person name="Wessler S."/>
            <person name="Yang G."/>
            <person name="Yin T."/>
            <person name="Douglas C."/>
            <person name="Marra M."/>
            <person name="Sandberg G."/>
            <person name="Van de Peer Y."/>
            <person name="Rokhsar D."/>
        </authorList>
    </citation>
    <scope>NUCLEOTIDE SEQUENCE [LARGE SCALE GENOMIC DNA]</scope>
    <source>
        <strain evidence="14">cv. Nisqually</strain>
    </source>
</reference>
<dbReference type="GO" id="GO:0012505">
    <property type="term" value="C:endomembrane system"/>
    <property type="evidence" value="ECO:0007669"/>
    <property type="project" value="UniProtKB-SubCell"/>
</dbReference>
<keyword evidence="6 10" id="KW-0812">Transmembrane</keyword>